<organism evidence="3 4">
    <name type="scientific">Paenibacillus baekrokdamisoli</name>
    <dbReference type="NCBI Taxonomy" id="1712516"/>
    <lineage>
        <taxon>Bacteria</taxon>
        <taxon>Bacillati</taxon>
        <taxon>Bacillota</taxon>
        <taxon>Bacilli</taxon>
        <taxon>Bacillales</taxon>
        <taxon>Paenibacillaceae</taxon>
        <taxon>Paenibacillus</taxon>
    </lineage>
</organism>
<dbReference type="InterPro" id="IPR051396">
    <property type="entry name" value="Bact_Antivir_Def_Nuclease"/>
</dbReference>
<dbReference type="Pfam" id="PF13175">
    <property type="entry name" value="AAA_15"/>
    <property type="match status" value="1"/>
</dbReference>
<gene>
    <name evidence="3" type="ORF">Back11_53990</name>
</gene>
<dbReference type="GO" id="GO:0016887">
    <property type="term" value="F:ATP hydrolysis activity"/>
    <property type="evidence" value="ECO:0007669"/>
    <property type="project" value="InterPro"/>
</dbReference>
<dbReference type="SUPFAM" id="SSF52540">
    <property type="entry name" value="P-loop containing nucleoside triphosphate hydrolases"/>
    <property type="match status" value="1"/>
</dbReference>
<dbReference type="PANTHER" id="PTHR43581:SF2">
    <property type="entry name" value="EXCINUCLEASE ATPASE SUBUNIT"/>
    <property type="match status" value="1"/>
</dbReference>
<sequence>MFIKELSIKSYKNINNLKLNFNKPVINYFDEMNLSVLVGENGTGKSSILQFMTQVFCPRARYQYRQTVENSKFSIEYELMGELIEFNSNTDYPLEHPKKLIVSSYAVFDQFASRYPSASSGNIYFDAPPETTYIYSGPAIARTSTLEPLIYAILQAIYLPEVMVKNKGSYKRLLDRIGFKKVAFIEIAQENKVVRSEYNRMYGLAKEDSVPELDLLIDSLKTMKIDARTLNKDMKLDSLKASLNYIVTPEMLKFHLEDLLRKIIYQVMHIGIKNIWLESNDGKYVRLTDLSSGELTMLYRFLPLITNIDDNSVVFIDEPETHLHPVWIQKFVEYLTELFSEYKTHFILATHSPLIVSDVPMECIVGLKKNKNHIFQYEPKDRTLGGSSNDILRDVFGLEKNSGEFSLNQILVIKKLLESNDFEKIESARIMFDDLSTTAKKFEIYKKFRDILGD</sequence>
<dbReference type="InterPro" id="IPR027417">
    <property type="entry name" value="P-loop_NTPase"/>
</dbReference>
<dbReference type="KEGG" id="pbk:Back11_53990"/>
<dbReference type="EMBL" id="AP019308">
    <property type="protein sequence ID" value="BBH24054.1"/>
    <property type="molecule type" value="Genomic_DNA"/>
</dbReference>
<feature type="domain" description="ATPase AAA-type core" evidence="2">
    <location>
        <begin position="245"/>
        <end position="357"/>
    </location>
</feature>
<evidence type="ECO:0000259" key="1">
    <source>
        <dbReference type="Pfam" id="PF13175"/>
    </source>
</evidence>
<feature type="domain" description="Endonuclease GajA/Old nuclease/RecF-like AAA" evidence="1">
    <location>
        <begin position="1"/>
        <end position="80"/>
    </location>
</feature>
<keyword evidence="4" id="KW-1185">Reference proteome</keyword>
<dbReference type="InterPro" id="IPR041685">
    <property type="entry name" value="AAA_GajA/Old/RecF-like"/>
</dbReference>
<dbReference type="AlphaFoldDB" id="A0A3G9JMF2"/>
<dbReference type="Gene3D" id="3.40.50.300">
    <property type="entry name" value="P-loop containing nucleotide triphosphate hydrolases"/>
    <property type="match status" value="1"/>
</dbReference>
<keyword evidence="3" id="KW-0067">ATP-binding</keyword>
<reference evidence="3 4" key="1">
    <citation type="submission" date="2018-11" db="EMBL/GenBank/DDBJ databases">
        <title>Complete genome sequence of Paenibacillus baekrokdamisoli strain KCTC 33723.</title>
        <authorList>
            <person name="Kang S.W."/>
            <person name="Lee K.C."/>
            <person name="Kim K.K."/>
            <person name="Kim J.S."/>
            <person name="Kim D.S."/>
            <person name="Ko S.H."/>
            <person name="Yang S.H."/>
            <person name="Lee J.S."/>
        </authorList>
    </citation>
    <scope>NUCLEOTIDE SEQUENCE [LARGE SCALE GENOMIC DNA]</scope>
    <source>
        <strain evidence="3 4">KCTC 33723</strain>
    </source>
</reference>
<accession>A0A3G9JMF2</accession>
<evidence type="ECO:0000259" key="2">
    <source>
        <dbReference type="Pfam" id="PF13304"/>
    </source>
</evidence>
<evidence type="ECO:0000313" key="4">
    <source>
        <dbReference type="Proteomes" id="UP000275368"/>
    </source>
</evidence>
<name>A0A3G9JMF2_9BACL</name>
<dbReference type="Proteomes" id="UP000275368">
    <property type="component" value="Chromosome"/>
</dbReference>
<proteinExistence type="predicted"/>
<dbReference type="InterPro" id="IPR003959">
    <property type="entry name" value="ATPase_AAA_core"/>
</dbReference>
<dbReference type="PANTHER" id="PTHR43581">
    <property type="entry name" value="ATP/GTP PHOSPHATASE"/>
    <property type="match status" value="1"/>
</dbReference>
<dbReference type="Pfam" id="PF13304">
    <property type="entry name" value="AAA_21"/>
    <property type="match status" value="1"/>
</dbReference>
<keyword evidence="3" id="KW-0547">Nucleotide-binding</keyword>
<evidence type="ECO:0000313" key="3">
    <source>
        <dbReference type="EMBL" id="BBH24054.1"/>
    </source>
</evidence>
<protein>
    <submittedName>
        <fullName evidence="3">ATP-binding protein</fullName>
    </submittedName>
</protein>
<dbReference type="RefSeq" id="WP_125663999.1">
    <property type="nucleotide sequence ID" value="NZ_AP019308.1"/>
</dbReference>
<dbReference type="GO" id="GO:0005524">
    <property type="term" value="F:ATP binding"/>
    <property type="evidence" value="ECO:0007669"/>
    <property type="project" value="UniProtKB-KW"/>
</dbReference>
<dbReference type="OrthoDB" id="9801813at2"/>